<protein>
    <submittedName>
        <fullName evidence="1">Uncharacterized protein</fullName>
    </submittedName>
</protein>
<organism evidence="1 2">
    <name type="scientific">Citrus x changshan-huyou</name>
    <dbReference type="NCBI Taxonomy" id="2935761"/>
    <lineage>
        <taxon>Eukaryota</taxon>
        <taxon>Viridiplantae</taxon>
        <taxon>Streptophyta</taxon>
        <taxon>Embryophyta</taxon>
        <taxon>Tracheophyta</taxon>
        <taxon>Spermatophyta</taxon>
        <taxon>Magnoliopsida</taxon>
        <taxon>eudicotyledons</taxon>
        <taxon>Gunneridae</taxon>
        <taxon>Pentapetalae</taxon>
        <taxon>rosids</taxon>
        <taxon>malvids</taxon>
        <taxon>Sapindales</taxon>
        <taxon>Rutaceae</taxon>
        <taxon>Aurantioideae</taxon>
        <taxon>Citrus</taxon>
    </lineage>
</organism>
<sequence length="198" mass="22233">MRKDELTAAWNVLNPVLQEKDKINIAKTYELGGRGLRNANPDSEGNSQELKRLTEIRFFLYRRGCGLHKGNLRALQAVAQQPESLCGNSELRRSWLKAIFLLQYGIHSAHQGLRNAYLSSDFRGNSQELRPPSWVMLTNNVLRLGPRSGASKEENKKQTKKAAVQDSEACAQKSAFALLSVKAKSQNSNKIYMLKLCS</sequence>
<dbReference type="Proteomes" id="UP001428341">
    <property type="component" value="Unassembled WGS sequence"/>
</dbReference>
<evidence type="ECO:0000313" key="1">
    <source>
        <dbReference type="EMBL" id="KAK9192548.1"/>
    </source>
</evidence>
<keyword evidence="2" id="KW-1185">Reference proteome</keyword>
<dbReference type="AlphaFoldDB" id="A0AAP0LYU1"/>
<proteinExistence type="predicted"/>
<name>A0AAP0LYU1_9ROSI</name>
<evidence type="ECO:0000313" key="2">
    <source>
        <dbReference type="Proteomes" id="UP001428341"/>
    </source>
</evidence>
<gene>
    <name evidence="1" type="ORF">WN944_003241</name>
</gene>
<reference evidence="1 2" key="1">
    <citation type="submission" date="2024-05" db="EMBL/GenBank/DDBJ databases">
        <title>Haplotype-resolved chromosome-level genome assembly of Huyou (Citrus changshanensis).</title>
        <authorList>
            <person name="Miao C."/>
            <person name="Chen W."/>
            <person name="Wu Y."/>
            <person name="Wang L."/>
            <person name="Zhao S."/>
            <person name="Grierson D."/>
            <person name="Xu C."/>
            <person name="Chen K."/>
        </authorList>
    </citation>
    <scope>NUCLEOTIDE SEQUENCE [LARGE SCALE GENOMIC DNA]</scope>
    <source>
        <strain evidence="1">01-14</strain>
        <tissue evidence="1">Leaf</tissue>
    </source>
</reference>
<comment type="caution">
    <text evidence="1">The sequence shown here is derived from an EMBL/GenBank/DDBJ whole genome shotgun (WGS) entry which is preliminary data.</text>
</comment>
<accession>A0AAP0LYU1</accession>
<dbReference type="EMBL" id="JBCGBO010000006">
    <property type="protein sequence ID" value="KAK9192548.1"/>
    <property type="molecule type" value="Genomic_DNA"/>
</dbReference>